<reference evidence="1 2" key="1">
    <citation type="submission" date="2024-04" db="EMBL/GenBank/DDBJ databases">
        <title>Genome assembly C_amara_ONT_v2.</title>
        <authorList>
            <person name="Yant L."/>
            <person name="Moore C."/>
            <person name="Slenker M."/>
        </authorList>
    </citation>
    <scope>NUCLEOTIDE SEQUENCE [LARGE SCALE GENOMIC DNA]</scope>
    <source>
        <tissue evidence="1">Leaf</tissue>
    </source>
</reference>
<gene>
    <name evidence="1" type="ORF">V5N11_007074</name>
</gene>
<proteinExistence type="predicted"/>
<dbReference type="Proteomes" id="UP001558713">
    <property type="component" value="Unassembled WGS sequence"/>
</dbReference>
<evidence type="ECO:0000313" key="1">
    <source>
        <dbReference type="EMBL" id="KAL1207481.1"/>
    </source>
</evidence>
<name>A0ABD1B8T8_CARAN</name>
<accession>A0ABD1B8T8</accession>
<dbReference type="EMBL" id="JBANAX010000476">
    <property type="protein sequence ID" value="KAL1207481.1"/>
    <property type="molecule type" value="Genomic_DNA"/>
</dbReference>
<organism evidence="1 2">
    <name type="scientific">Cardamine amara subsp. amara</name>
    <dbReference type="NCBI Taxonomy" id="228776"/>
    <lineage>
        <taxon>Eukaryota</taxon>
        <taxon>Viridiplantae</taxon>
        <taxon>Streptophyta</taxon>
        <taxon>Embryophyta</taxon>
        <taxon>Tracheophyta</taxon>
        <taxon>Spermatophyta</taxon>
        <taxon>Magnoliopsida</taxon>
        <taxon>eudicotyledons</taxon>
        <taxon>Gunneridae</taxon>
        <taxon>Pentapetalae</taxon>
        <taxon>rosids</taxon>
        <taxon>malvids</taxon>
        <taxon>Brassicales</taxon>
        <taxon>Brassicaceae</taxon>
        <taxon>Cardamineae</taxon>
        <taxon>Cardamine</taxon>
    </lineage>
</organism>
<dbReference type="AlphaFoldDB" id="A0ABD1B8T8"/>
<evidence type="ECO:0000313" key="2">
    <source>
        <dbReference type="Proteomes" id="UP001558713"/>
    </source>
</evidence>
<comment type="caution">
    <text evidence="1">The sequence shown here is derived from an EMBL/GenBank/DDBJ whole genome shotgun (WGS) entry which is preliminary data.</text>
</comment>
<sequence>MSTGDYNIGDVITVNLPEPTPNHGRLCETLTDEYLPLTHAITHGDLQGVRDFLDQQPEALSESIDNTETPLLKACVAVDN</sequence>
<keyword evidence="2" id="KW-1185">Reference proteome</keyword>
<protein>
    <submittedName>
        <fullName evidence="1">Uncharacterized protein</fullName>
    </submittedName>
</protein>